<keyword evidence="5 13" id="KW-0479">Metal-binding</keyword>
<dbReference type="Proteomes" id="UP001139451">
    <property type="component" value="Unassembled WGS sequence"/>
</dbReference>
<dbReference type="CDD" id="cd24157">
    <property type="entry name" value="NUDIX_GDPMK"/>
    <property type="match status" value="1"/>
</dbReference>
<sequence length="183" mass="20100">MATITRQTLVYDNWYRFYRLELTMADGALAERHLLDNGSAVAVLPYDLERRCVLLISQPRAAVIAAGEPPLLETIAGMLESAAPDDQVRQEALEEAGLRLGALVPVASVWSMPSVSTERVHLYLAEYRAGDRIGPGGGAEGEHEHIQTHEISFDRLREMVAEGELRDAHSLVLAQALLMRLAG</sequence>
<dbReference type="EMBL" id="JAMLDX010000013">
    <property type="protein sequence ID" value="MCP3731861.1"/>
    <property type="molecule type" value="Genomic_DNA"/>
</dbReference>
<reference evidence="16" key="1">
    <citation type="submission" date="2022-05" db="EMBL/GenBank/DDBJ databases">
        <title>Sphingomonas sp. strain MG17 Genome sequencing and assembly.</title>
        <authorList>
            <person name="Kim I."/>
        </authorList>
    </citation>
    <scope>NUCLEOTIDE SEQUENCE</scope>
    <source>
        <strain evidence="16">MG17</strain>
    </source>
</reference>
<dbReference type="Gene3D" id="3.90.79.10">
    <property type="entry name" value="Nucleoside Triphosphate Pyrophosphohydrolase"/>
    <property type="match status" value="1"/>
</dbReference>
<dbReference type="RefSeq" id="WP_254294794.1">
    <property type="nucleotide sequence ID" value="NZ_JAMLDX010000013.1"/>
</dbReference>
<comment type="cofactor">
    <cofactor evidence="1 13">
        <name>Mg(2+)</name>
        <dbReference type="ChEBI" id="CHEBI:18420"/>
    </cofactor>
</comment>
<keyword evidence="7 13" id="KW-0460">Magnesium</keyword>
<feature type="short sequence motif" description="Nudix box" evidence="14">
    <location>
        <begin position="77"/>
        <end position="98"/>
    </location>
</feature>
<dbReference type="EC" id="3.6.1.13" evidence="3"/>
<dbReference type="PANTHER" id="PTHR11839:SF5">
    <property type="entry name" value="ADP-RIBOSE PYROPHOSPHATASE"/>
    <property type="match status" value="1"/>
</dbReference>
<dbReference type="InterPro" id="IPR004385">
    <property type="entry name" value="NDP_pyrophosphatase"/>
</dbReference>
<evidence type="ECO:0000313" key="17">
    <source>
        <dbReference type="Proteomes" id="UP001139451"/>
    </source>
</evidence>
<evidence type="ECO:0000256" key="14">
    <source>
        <dbReference type="PIRSR" id="PIRSR604385-3"/>
    </source>
</evidence>
<dbReference type="GO" id="GO:0019693">
    <property type="term" value="P:ribose phosphate metabolic process"/>
    <property type="evidence" value="ECO:0007669"/>
    <property type="project" value="TreeGrafter"/>
</dbReference>
<dbReference type="GO" id="GO:0019144">
    <property type="term" value="F:ADP-sugar diphosphatase activity"/>
    <property type="evidence" value="ECO:0007669"/>
    <property type="project" value="TreeGrafter"/>
</dbReference>
<comment type="similarity">
    <text evidence="2">Belongs to the Nudix hydrolase family. NudF subfamily.</text>
</comment>
<evidence type="ECO:0000256" key="10">
    <source>
        <dbReference type="ARBA" id="ARBA00030308"/>
    </source>
</evidence>
<dbReference type="GO" id="GO:0005829">
    <property type="term" value="C:cytosol"/>
    <property type="evidence" value="ECO:0007669"/>
    <property type="project" value="TreeGrafter"/>
</dbReference>
<accession>A0A9X2KMV3</accession>
<dbReference type="PROSITE" id="PS51462">
    <property type="entry name" value="NUDIX"/>
    <property type="match status" value="1"/>
</dbReference>
<dbReference type="InterPro" id="IPR000086">
    <property type="entry name" value="NUDIX_hydrolase_dom"/>
</dbReference>
<keyword evidence="17" id="KW-1185">Reference proteome</keyword>
<protein>
    <recommendedName>
        <fullName evidence="4">ADP-ribose pyrophosphatase</fullName>
        <ecNumber evidence="3">3.6.1.13</ecNumber>
    </recommendedName>
    <alternativeName>
        <fullName evidence="9">ADP-ribose diphosphatase</fullName>
    </alternativeName>
    <alternativeName>
        <fullName evidence="11">ADP-ribose phosphohydrolase</fullName>
    </alternativeName>
    <alternativeName>
        <fullName evidence="10">Adenosine diphosphoribose pyrophosphatase</fullName>
    </alternativeName>
</protein>
<feature type="binding site" evidence="13">
    <location>
        <position position="91"/>
    </location>
    <ligand>
        <name>Mg(2+)</name>
        <dbReference type="ChEBI" id="CHEBI:18420"/>
        <label>1</label>
    </ligand>
</feature>
<evidence type="ECO:0000256" key="11">
    <source>
        <dbReference type="ARBA" id="ARBA00033056"/>
    </source>
</evidence>
<comment type="function">
    <text evidence="8">Acts on ADP-mannose and ADP-glucose as well as ADP-ribose. Prevents glycogen biosynthesis. The reaction catalyzed by this enzyme is a limiting step of the gluconeogenic process.</text>
</comment>
<proteinExistence type="inferred from homology"/>
<evidence type="ECO:0000256" key="5">
    <source>
        <dbReference type="ARBA" id="ARBA00022723"/>
    </source>
</evidence>
<evidence type="ECO:0000313" key="16">
    <source>
        <dbReference type="EMBL" id="MCP3731861.1"/>
    </source>
</evidence>
<evidence type="ECO:0000256" key="7">
    <source>
        <dbReference type="ARBA" id="ARBA00022842"/>
    </source>
</evidence>
<evidence type="ECO:0000256" key="13">
    <source>
        <dbReference type="PIRSR" id="PIRSR604385-2"/>
    </source>
</evidence>
<evidence type="ECO:0000256" key="4">
    <source>
        <dbReference type="ARBA" id="ARBA00013297"/>
    </source>
</evidence>
<evidence type="ECO:0000256" key="2">
    <source>
        <dbReference type="ARBA" id="ARBA00007482"/>
    </source>
</evidence>
<keyword evidence="6" id="KW-0378">Hydrolase</keyword>
<gene>
    <name evidence="16" type="ORF">M9978_15655</name>
</gene>
<evidence type="ECO:0000256" key="1">
    <source>
        <dbReference type="ARBA" id="ARBA00001946"/>
    </source>
</evidence>
<comment type="catalytic activity">
    <reaction evidence="12">
        <text>ADP-D-ribose + H2O = D-ribose 5-phosphate + AMP + 2 H(+)</text>
        <dbReference type="Rhea" id="RHEA:10412"/>
        <dbReference type="ChEBI" id="CHEBI:15377"/>
        <dbReference type="ChEBI" id="CHEBI:15378"/>
        <dbReference type="ChEBI" id="CHEBI:57967"/>
        <dbReference type="ChEBI" id="CHEBI:78346"/>
        <dbReference type="ChEBI" id="CHEBI:456215"/>
        <dbReference type="EC" id="3.6.1.13"/>
    </reaction>
</comment>
<evidence type="ECO:0000259" key="15">
    <source>
        <dbReference type="PROSITE" id="PS51462"/>
    </source>
</evidence>
<dbReference type="NCBIfam" id="TIGR00052">
    <property type="entry name" value="nudix-type nucleoside diphosphatase, YffH/AdpP family"/>
    <property type="match status" value="1"/>
</dbReference>
<dbReference type="GO" id="GO:0046872">
    <property type="term" value="F:metal ion binding"/>
    <property type="evidence" value="ECO:0007669"/>
    <property type="project" value="UniProtKB-KW"/>
</dbReference>
<dbReference type="InterPro" id="IPR015797">
    <property type="entry name" value="NUDIX_hydrolase-like_dom_sf"/>
</dbReference>
<dbReference type="GO" id="GO:0006753">
    <property type="term" value="P:nucleoside phosphate metabolic process"/>
    <property type="evidence" value="ECO:0007669"/>
    <property type="project" value="TreeGrafter"/>
</dbReference>
<feature type="binding site" evidence="13">
    <location>
        <position position="144"/>
    </location>
    <ligand>
        <name>Mg(2+)</name>
        <dbReference type="ChEBI" id="CHEBI:18420"/>
        <label>1</label>
    </ligand>
</feature>
<evidence type="ECO:0000256" key="9">
    <source>
        <dbReference type="ARBA" id="ARBA00030162"/>
    </source>
</evidence>
<dbReference type="SUPFAM" id="SSF55811">
    <property type="entry name" value="Nudix"/>
    <property type="match status" value="1"/>
</dbReference>
<name>A0A9X2KMV3_9SPHN</name>
<feature type="binding site" evidence="13">
    <location>
        <position position="76"/>
    </location>
    <ligand>
        <name>Mg(2+)</name>
        <dbReference type="ChEBI" id="CHEBI:18420"/>
        <label>1</label>
    </ligand>
</feature>
<dbReference type="GO" id="GO:0047631">
    <property type="term" value="F:ADP-ribose diphosphatase activity"/>
    <property type="evidence" value="ECO:0007669"/>
    <property type="project" value="UniProtKB-EC"/>
</dbReference>
<evidence type="ECO:0000256" key="8">
    <source>
        <dbReference type="ARBA" id="ARBA00025164"/>
    </source>
</evidence>
<organism evidence="16 17">
    <name type="scientific">Sphingomonas tagetis</name>
    <dbReference type="NCBI Taxonomy" id="2949092"/>
    <lineage>
        <taxon>Bacteria</taxon>
        <taxon>Pseudomonadati</taxon>
        <taxon>Pseudomonadota</taxon>
        <taxon>Alphaproteobacteria</taxon>
        <taxon>Sphingomonadales</taxon>
        <taxon>Sphingomonadaceae</taxon>
        <taxon>Sphingomonas</taxon>
    </lineage>
</organism>
<feature type="binding site" evidence="13">
    <location>
        <position position="95"/>
    </location>
    <ligand>
        <name>Mg(2+)</name>
        <dbReference type="ChEBI" id="CHEBI:18420"/>
        <label>1</label>
    </ligand>
</feature>
<feature type="domain" description="Nudix hydrolase" evidence="15">
    <location>
        <begin position="36"/>
        <end position="173"/>
    </location>
</feature>
<evidence type="ECO:0000256" key="3">
    <source>
        <dbReference type="ARBA" id="ARBA00012453"/>
    </source>
</evidence>
<comment type="caution">
    <text evidence="16">The sequence shown here is derived from an EMBL/GenBank/DDBJ whole genome shotgun (WGS) entry which is preliminary data.</text>
</comment>
<dbReference type="PANTHER" id="PTHR11839">
    <property type="entry name" value="UDP/ADP-SUGAR PYROPHOSPHATASE"/>
    <property type="match status" value="1"/>
</dbReference>
<dbReference type="AlphaFoldDB" id="A0A9X2KMV3"/>
<evidence type="ECO:0000256" key="6">
    <source>
        <dbReference type="ARBA" id="ARBA00022801"/>
    </source>
</evidence>
<evidence type="ECO:0000256" key="12">
    <source>
        <dbReference type="ARBA" id="ARBA00049546"/>
    </source>
</evidence>